<feature type="compositionally biased region" description="Basic and acidic residues" evidence="1">
    <location>
        <begin position="248"/>
        <end position="266"/>
    </location>
</feature>
<feature type="compositionally biased region" description="Low complexity" evidence="1">
    <location>
        <begin position="423"/>
        <end position="432"/>
    </location>
</feature>
<feature type="compositionally biased region" description="Basic and acidic residues" evidence="1">
    <location>
        <begin position="164"/>
        <end position="174"/>
    </location>
</feature>
<feature type="compositionally biased region" description="Basic and acidic residues" evidence="1">
    <location>
        <begin position="216"/>
        <end position="237"/>
    </location>
</feature>
<proteinExistence type="predicted"/>
<feature type="region of interest" description="Disordered" evidence="1">
    <location>
        <begin position="150"/>
        <end position="540"/>
    </location>
</feature>
<feature type="compositionally biased region" description="Basic and acidic residues" evidence="1">
    <location>
        <begin position="473"/>
        <end position="499"/>
    </location>
</feature>
<feature type="compositionally biased region" description="Basic and acidic residues" evidence="1">
    <location>
        <begin position="306"/>
        <end position="339"/>
    </location>
</feature>
<feature type="compositionally biased region" description="Basic and acidic residues" evidence="1">
    <location>
        <begin position="391"/>
        <end position="408"/>
    </location>
</feature>
<dbReference type="AlphaFoldDB" id="A0A2L1TG12"/>
<accession>A0A2L1TG12</accession>
<feature type="compositionally biased region" description="Basic and acidic residues" evidence="1">
    <location>
        <begin position="277"/>
        <end position="295"/>
    </location>
</feature>
<evidence type="ECO:0000313" key="2">
    <source>
        <dbReference type="EMBL" id="AVF19606.1"/>
    </source>
</evidence>
<dbReference type="PANTHER" id="PTHR34555">
    <property type="entry name" value="INTEGRAL MEMBRANE HEMOLYSIN-III-LIKE PROTEIN"/>
    <property type="match status" value="1"/>
</dbReference>
<reference evidence="2" key="1">
    <citation type="submission" date="2017-01" db="EMBL/GenBank/DDBJ databases">
        <title>Fine-genetic and physical mapping revealed severe recombination suppression of the glaucousness inhibitor locus Iw1 derived from wild emmer (Triticum dicoccoides).</title>
        <authorList>
            <person name="Qin J."/>
            <person name="Wu H."/>
            <person name="Xie J."/>
            <person name="Zhang D."/>
            <person name="Liu Z."/>
            <person name="Huo N."/>
            <person name="Cui Y."/>
            <person name="Wu Q."/>
            <person name="Gu Y."/>
            <person name="Sun Q."/>
            <person name="Liu Z."/>
        </authorList>
    </citation>
    <scope>NUCLEOTIDE SEQUENCE</scope>
</reference>
<feature type="compositionally biased region" description="Polar residues" evidence="1">
    <location>
        <begin position="152"/>
        <end position="161"/>
    </location>
</feature>
<organism evidence="2">
    <name type="scientific">Triticum turgidum</name>
    <name type="common">Poulard wheat</name>
    <name type="synonym">Rivet wheat</name>
    <dbReference type="NCBI Taxonomy" id="4571"/>
    <lineage>
        <taxon>Eukaryota</taxon>
        <taxon>Viridiplantae</taxon>
        <taxon>Streptophyta</taxon>
        <taxon>Embryophyta</taxon>
        <taxon>Tracheophyta</taxon>
        <taxon>Spermatophyta</taxon>
        <taxon>Magnoliopsida</taxon>
        <taxon>Liliopsida</taxon>
        <taxon>Poales</taxon>
        <taxon>Poaceae</taxon>
        <taxon>BOP clade</taxon>
        <taxon>Pooideae</taxon>
        <taxon>Triticodae</taxon>
        <taxon>Triticeae</taxon>
        <taxon>Triticinae</taxon>
        <taxon>Triticum</taxon>
    </lineage>
</organism>
<name>A0A2L1TG12_TRITU</name>
<feature type="region of interest" description="Disordered" evidence="1">
    <location>
        <begin position="608"/>
        <end position="668"/>
    </location>
</feature>
<dbReference type="PANTHER" id="PTHR34555:SF3">
    <property type="entry name" value="OS04G0136900 PROTEIN"/>
    <property type="match status" value="1"/>
</dbReference>
<evidence type="ECO:0000256" key="1">
    <source>
        <dbReference type="SAM" id="MobiDB-lite"/>
    </source>
</evidence>
<sequence>MGLGSSGCSSYSGLGHVCSIASMDDSLVDCHLVDRKAQANPREKPGVRLPLVQWCYMYGQWRKQGLARNSRLFQNESHGILAIADGTKIEVERWREGYHPSEKVCKGFSHVLYYNGLVWNLKSIGGVMPSSDKQLSFSVKTAASRELLNKGTKVNMSQGTSLPPKDKGAAEEPLKAVGTKRLHTDAPSSPVYHNVYVRRKVETEHNKVNSSPEMKVIGKDKTKQQEEQRNVETEHSKVSCSQELKGSGSEKTKGREIQKMETERSRVNPSQELKGSGSEKTEEQEEQKVKTEHSKANPSQELKGSGSEKTKEQEEQKMKTEHNKVSSSKELKGNGGEKIEEQEDQQMVQCDQVSKPEVAPPIAESGIKEQDEQQTVQVNKPEVAPPISESGIKEQAEQKTVQHDEVNKPEVAPSNAESGIKGQDGQQMMQHDQVNKSEMAPIPESGIKDQDGQQMMQHDQVNKSEMAPIPESGIKDQDEQQMMQHDEVDKPETGIKEQEEQQTVQHDQINKPEVAPPISESCIEEQEKRQTVQPDQVNKSEVAAPVAELRITEQEEPQLVQPYQVNKPEVAPPVAEPRITEQEEPQMVQHDQVNKPEVAPTIAESVDLVSSEMSESGGLEPSKSPEETHAETVPKIDELPIASANEPPVAPSTTVQGDIHRPGNQNPYWSERYDRLQTYLENCDRSPQEGYMRMLRSLSAAGRSIHAIELEKRAIHLLVEEGKELQRMKALNVLGKVSPNGPPKQDPLQRPCQK</sequence>
<dbReference type="EMBL" id="KY499715">
    <property type="protein sequence ID" value="AVF19606.1"/>
    <property type="molecule type" value="Genomic_DNA"/>
</dbReference>
<protein>
    <submittedName>
        <fullName evidence="2">Uncharacterized protein</fullName>
    </submittedName>
</protein>
<feature type="compositionally biased region" description="Basic and acidic residues" evidence="1">
    <location>
        <begin position="623"/>
        <end position="638"/>
    </location>
</feature>
<feature type="region of interest" description="Disordered" evidence="1">
    <location>
        <begin position="735"/>
        <end position="754"/>
    </location>
</feature>